<proteinExistence type="predicted"/>
<dbReference type="EMBL" id="JAHFXS010000353">
    <property type="protein sequence ID" value="KAG9985893.1"/>
    <property type="molecule type" value="Genomic_DNA"/>
</dbReference>
<organism evidence="2 3">
    <name type="scientific">Aureobasidium melanogenum</name>
    <name type="common">Aureobasidium pullulans var. melanogenum</name>
    <dbReference type="NCBI Taxonomy" id="46634"/>
    <lineage>
        <taxon>Eukaryota</taxon>
        <taxon>Fungi</taxon>
        <taxon>Dikarya</taxon>
        <taxon>Ascomycota</taxon>
        <taxon>Pezizomycotina</taxon>
        <taxon>Dothideomycetes</taxon>
        <taxon>Dothideomycetidae</taxon>
        <taxon>Dothideales</taxon>
        <taxon>Saccotheciaceae</taxon>
        <taxon>Aureobasidium</taxon>
    </lineage>
</organism>
<protein>
    <submittedName>
        <fullName evidence="2">Uncharacterized protein</fullName>
    </submittedName>
</protein>
<feature type="compositionally biased region" description="Pro residues" evidence="1">
    <location>
        <begin position="75"/>
        <end position="87"/>
    </location>
</feature>
<dbReference type="AlphaFoldDB" id="A0A9P8FXP0"/>
<dbReference type="Proteomes" id="UP000729357">
    <property type="component" value="Unassembled WGS sequence"/>
</dbReference>
<gene>
    <name evidence="2" type="ORF">KCU98_g4409</name>
</gene>
<evidence type="ECO:0000256" key="1">
    <source>
        <dbReference type="SAM" id="MobiDB-lite"/>
    </source>
</evidence>
<accession>A0A9P8FXP0</accession>
<name>A0A9P8FXP0_AURME</name>
<comment type="caution">
    <text evidence="2">The sequence shown here is derived from an EMBL/GenBank/DDBJ whole genome shotgun (WGS) entry which is preliminary data.</text>
</comment>
<reference evidence="2" key="2">
    <citation type="submission" date="2021-08" db="EMBL/GenBank/DDBJ databases">
        <authorList>
            <person name="Gostincar C."/>
            <person name="Sun X."/>
            <person name="Song Z."/>
            <person name="Gunde-Cimerman N."/>
        </authorList>
    </citation>
    <scope>NUCLEOTIDE SEQUENCE</scope>
    <source>
        <strain evidence="2">EXF-9298</strain>
    </source>
</reference>
<reference evidence="2" key="1">
    <citation type="journal article" date="2021" name="J Fungi (Basel)">
        <title>Virulence traits and population genomics of the black yeast Aureobasidium melanogenum.</title>
        <authorList>
            <person name="Cernosa A."/>
            <person name="Sun X."/>
            <person name="Gostincar C."/>
            <person name="Fang C."/>
            <person name="Gunde-Cimerman N."/>
            <person name="Song Z."/>
        </authorList>
    </citation>
    <scope>NUCLEOTIDE SEQUENCE</scope>
    <source>
        <strain evidence="2">EXF-9298</strain>
    </source>
</reference>
<feature type="non-terminal residue" evidence="2">
    <location>
        <position position="366"/>
    </location>
</feature>
<feature type="region of interest" description="Disordered" evidence="1">
    <location>
        <begin position="72"/>
        <end position="94"/>
    </location>
</feature>
<sequence length="366" mass="41699">MPFKAKIDAKGKKVKLGRNVGLENRLLELGINRDVVFSWNREEQSAELERLEGRAPRDRETAYNELFAEARENFIPPPPSPSPPPPAAAAAPAEQIAAVTDEDHPMNANDGTVDRLLRAAEPANDDNNWLLLQPMQPPIAGRLAAEAVEISSQLLAPLSNETLEAIMNMPYEQQITSMQRTLNEQWMFLRSPPSIPMGGTIFVSRSLPADLYQTALQLPLHLRAILSWAPEQVQRAVLGMSELDMYRQLYSGLFHRTRLQLRRQMDLDPLLASNPHISQWLQGTSIANQQVYVAADGFERHMMLQDHGLLLQLTIIPFALIRTLPDHLQHLEQIAMQHNNFIDYQLWLHSAQRFNWITSLRRQRRL</sequence>
<evidence type="ECO:0000313" key="3">
    <source>
        <dbReference type="Proteomes" id="UP000729357"/>
    </source>
</evidence>
<keyword evidence="3" id="KW-1185">Reference proteome</keyword>
<evidence type="ECO:0000313" key="2">
    <source>
        <dbReference type="EMBL" id="KAG9985893.1"/>
    </source>
</evidence>